<dbReference type="Gene3D" id="1.25.40.10">
    <property type="entry name" value="Tetratricopeptide repeat domain"/>
    <property type="match status" value="1"/>
</dbReference>
<feature type="repeat" description="TPR" evidence="3">
    <location>
        <begin position="91"/>
        <end position="124"/>
    </location>
</feature>
<dbReference type="PROSITE" id="PS50005">
    <property type="entry name" value="TPR"/>
    <property type="match status" value="3"/>
</dbReference>
<dbReference type="AlphaFoldDB" id="A0A060BXC9"/>
<reference evidence="4" key="1">
    <citation type="journal article" date="2013" name="Environ. Microbiol.">
        <title>Seasonally variable intestinal metagenomes of the red palm weevil (Rhynchophorus ferrugineus).</title>
        <authorList>
            <person name="Jia S."/>
            <person name="Zhang X."/>
            <person name="Zhang G."/>
            <person name="Yin A."/>
            <person name="Zhang S."/>
            <person name="Li F."/>
            <person name="Wang L."/>
            <person name="Zhao D."/>
            <person name="Yun Q."/>
            <person name="Tala"/>
            <person name="Wang J."/>
            <person name="Sun G."/>
            <person name="Baabdullah M."/>
            <person name="Yu X."/>
            <person name="Hu S."/>
            <person name="Al-Mssallem I.S."/>
            <person name="Yu J."/>
        </authorList>
    </citation>
    <scope>NUCLEOTIDE SEQUENCE</scope>
</reference>
<dbReference type="PANTHER" id="PTHR44858">
    <property type="entry name" value="TETRATRICOPEPTIDE REPEAT PROTEIN 6"/>
    <property type="match status" value="1"/>
</dbReference>
<feature type="non-terminal residue" evidence="4">
    <location>
        <position position="142"/>
    </location>
</feature>
<feature type="repeat" description="TPR" evidence="3">
    <location>
        <begin position="23"/>
        <end position="56"/>
    </location>
</feature>
<sequence length="142" mass="16741">SRQAVSVKETKLDTLSYEEARKYDYFFLEAVRLKEKGDYAAAFDLYKRCLELNPNSAATLYDLAQFYVALDQSDKARAMLEKAVRLDARNFWYWQTLGAYYRSTGNYPKAIEIYEQMSEMFSNRSEILMMLADLYSNENDYE</sequence>
<dbReference type="InterPro" id="IPR050498">
    <property type="entry name" value="Ycf3"/>
</dbReference>
<dbReference type="SMART" id="SM00028">
    <property type="entry name" value="TPR"/>
    <property type="match status" value="3"/>
</dbReference>
<evidence type="ECO:0000256" key="1">
    <source>
        <dbReference type="ARBA" id="ARBA00022737"/>
    </source>
</evidence>
<dbReference type="SUPFAM" id="SSF48452">
    <property type="entry name" value="TPR-like"/>
    <property type="match status" value="1"/>
</dbReference>
<proteinExistence type="predicted"/>
<keyword evidence="1" id="KW-0677">Repeat</keyword>
<feature type="repeat" description="TPR" evidence="3">
    <location>
        <begin position="57"/>
        <end position="90"/>
    </location>
</feature>
<dbReference type="InterPro" id="IPR011990">
    <property type="entry name" value="TPR-like_helical_dom_sf"/>
</dbReference>
<evidence type="ECO:0000256" key="2">
    <source>
        <dbReference type="ARBA" id="ARBA00022803"/>
    </source>
</evidence>
<dbReference type="PANTHER" id="PTHR44858:SF1">
    <property type="entry name" value="UDP-N-ACETYLGLUCOSAMINE--PEPTIDE N-ACETYLGLUCOSAMINYLTRANSFERASE SPINDLY-RELATED"/>
    <property type="match status" value="1"/>
</dbReference>
<evidence type="ECO:0000256" key="3">
    <source>
        <dbReference type="PROSITE-ProRule" id="PRU00339"/>
    </source>
</evidence>
<feature type="non-terminal residue" evidence="4">
    <location>
        <position position="1"/>
    </location>
</feature>
<keyword evidence="2 3" id="KW-0802">TPR repeat</keyword>
<organism evidence="4">
    <name type="scientific">uncultured Parvimonas sp</name>
    <dbReference type="NCBI Taxonomy" id="747372"/>
    <lineage>
        <taxon>Bacteria</taxon>
        <taxon>Bacillati</taxon>
        <taxon>Bacillota</taxon>
        <taxon>Tissierellia</taxon>
        <taxon>Tissierellales</taxon>
        <taxon>Peptoniphilaceae</taxon>
        <taxon>Parvimonas</taxon>
        <taxon>environmental samples</taxon>
    </lineage>
</organism>
<name>A0A060BXC9_9FIRM</name>
<dbReference type="Pfam" id="PF14559">
    <property type="entry name" value="TPR_19"/>
    <property type="match status" value="1"/>
</dbReference>
<dbReference type="EMBL" id="KF118165">
    <property type="protein sequence ID" value="AIA85425.1"/>
    <property type="molecule type" value="Genomic_DNA"/>
</dbReference>
<protein>
    <submittedName>
        <fullName evidence="4">CAZy families GT41 protein</fullName>
    </submittedName>
</protein>
<dbReference type="Pfam" id="PF13428">
    <property type="entry name" value="TPR_14"/>
    <property type="match status" value="1"/>
</dbReference>
<evidence type="ECO:0000313" key="4">
    <source>
        <dbReference type="EMBL" id="AIA85425.1"/>
    </source>
</evidence>
<accession>A0A060BXC9</accession>
<dbReference type="InterPro" id="IPR019734">
    <property type="entry name" value="TPR_rpt"/>
</dbReference>